<dbReference type="Pfam" id="PF08031">
    <property type="entry name" value="BBE"/>
    <property type="match status" value="1"/>
</dbReference>
<dbReference type="Pfam" id="PF01565">
    <property type="entry name" value="FAD_binding_4"/>
    <property type="match status" value="1"/>
</dbReference>
<dbReference type="InterPro" id="IPR006094">
    <property type="entry name" value="Oxid_FAD_bind_N"/>
</dbReference>
<evidence type="ECO:0000313" key="7">
    <source>
        <dbReference type="EMBL" id="GGP07122.1"/>
    </source>
</evidence>
<keyword evidence="4" id="KW-0274">FAD</keyword>
<dbReference type="AlphaFoldDB" id="A0A918E5X3"/>
<evidence type="ECO:0000259" key="6">
    <source>
        <dbReference type="PROSITE" id="PS51387"/>
    </source>
</evidence>
<dbReference type="GO" id="GO:0016705">
    <property type="term" value="F:oxidoreductase activity, acting on paired donors, with incorporation or reduction of molecular oxygen"/>
    <property type="evidence" value="ECO:0007669"/>
    <property type="project" value="InterPro"/>
</dbReference>
<evidence type="ECO:0000256" key="4">
    <source>
        <dbReference type="ARBA" id="ARBA00022827"/>
    </source>
</evidence>
<comment type="caution">
    <text evidence="7">The sequence shown here is derived from an EMBL/GenBank/DDBJ whole genome shotgun (WGS) entry which is preliminary data.</text>
</comment>
<gene>
    <name evidence="7" type="ORF">GCM10012278_33630</name>
</gene>
<dbReference type="InterPro" id="IPR016167">
    <property type="entry name" value="FAD-bd_PCMH_sub1"/>
</dbReference>
<dbReference type="RefSeq" id="WP_189139556.1">
    <property type="nucleotide sequence ID" value="NZ_BMNK01000005.1"/>
</dbReference>
<dbReference type="InterPro" id="IPR050416">
    <property type="entry name" value="FAD-linked_Oxidoreductase"/>
</dbReference>
<comment type="cofactor">
    <cofactor evidence="1">
        <name>FAD</name>
        <dbReference type="ChEBI" id="CHEBI:57692"/>
    </cofactor>
</comment>
<dbReference type="Gene3D" id="3.40.462.20">
    <property type="match status" value="1"/>
</dbReference>
<keyword evidence="3" id="KW-0285">Flavoprotein</keyword>
<dbReference type="InterPro" id="IPR016166">
    <property type="entry name" value="FAD-bd_PCMH"/>
</dbReference>
<sequence>MPDYGHDLRFGSFITPQNQQPELAVELAVLSEQAGLDLVTFQDHPYQPGYLDTWTLLSWVAARTERVHLSGNVINLPLRLPAVLARSVASLDLLSGGRIELGLGAGAFWDAVEAMGGRRLTPGQAVEALSEAMDVIRGVWDAGERGVLKLDGTYYSVHGAKRGPSPAHDVPIWLGAYKPRMLRLIGTKADGWLPSLGYAQPADIGAGNKIIDEAAVEAGRDPREIRRLLNVMGSALRGPVAGWAEQLLPLALEDGVSTFIIASDDPRAIHTFAQEVAPALRASVAAARDATTSALTGTATRAGSGAAAGAVRSPRALAARRPGIDYDALPASLAGVAVEPGDRAYDSVRSSYVWAGSPGLVLRATTPEQVAEAVTFACAQDVPLAVRSGGHGISGRSTNDGGIVIDVGAIDGVEVIDRARRLVRVGAGARWGDVAQALAPHGLAISSGDYGDVGVGGLATAGGQGFLARSYGLTLDHVRAAEVVLADGRIVRADADEHPDLFWALRGAGGNMGVVTSFEIEAAEVGDVVFAVFVHDATDTAAFLEKWGRLVEASPRKLTAFLTVFPGQADATVLAQTIVTWAGDDTDAAVTALEPFLELGPVLQQQAQLAPYAALVAPHHNRHRGQPRLYGHSALVEHLDSAVTTLVAGMFAGGEVTMFQVRSVGGAVNDTAPDATAYAHRTQNFSLNVVLSTSRRAAAERTWQRLDVAAIYLSFESYPDDALLAKAFPPRTLDRLRRIKGVYDPGNVFRHNFPISPVVGQQAISDDGSHDQAS</sequence>
<organism evidence="7 8">
    <name type="scientific">Nonomuraea glycinis</name>
    <dbReference type="NCBI Taxonomy" id="2047744"/>
    <lineage>
        <taxon>Bacteria</taxon>
        <taxon>Bacillati</taxon>
        <taxon>Actinomycetota</taxon>
        <taxon>Actinomycetes</taxon>
        <taxon>Streptosporangiales</taxon>
        <taxon>Streptosporangiaceae</taxon>
        <taxon>Nonomuraea</taxon>
    </lineage>
</organism>
<dbReference type="EMBL" id="BMNK01000005">
    <property type="protein sequence ID" value="GGP07122.1"/>
    <property type="molecule type" value="Genomic_DNA"/>
</dbReference>
<dbReference type="SUPFAM" id="SSF51679">
    <property type="entry name" value="Bacterial luciferase-like"/>
    <property type="match status" value="1"/>
</dbReference>
<reference evidence="7" key="1">
    <citation type="journal article" date="2014" name="Int. J. Syst. Evol. Microbiol.">
        <title>Complete genome sequence of Corynebacterium casei LMG S-19264T (=DSM 44701T), isolated from a smear-ripened cheese.</title>
        <authorList>
            <consortium name="US DOE Joint Genome Institute (JGI-PGF)"/>
            <person name="Walter F."/>
            <person name="Albersmeier A."/>
            <person name="Kalinowski J."/>
            <person name="Ruckert C."/>
        </authorList>
    </citation>
    <scope>NUCLEOTIDE SEQUENCE</scope>
    <source>
        <strain evidence="7">CGMCC 4.7430</strain>
    </source>
</reference>
<dbReference type="Pfam" id="PF00296">
    <property type="entry name" value="Bac_luciferase"/>
    <property type="match status" value="1"/>
</dbReference>
<keyword evidence="5" id="KW-0560">Oxidoreductase</keyword>
<dbReference type="Gene3D" id="3.30.465.10">
    <property type="match status" value="1"/>
</dbReference>
<keyword evidence="8" id="KW-1185">Reference proteome</keyword>
<reference evidence="7" key="2">
    <citation type="submission" date="2020-09" db="EMBL/GenBank/DDBJ databases">
        <authorList>
            <person name="Sun Q."/>
            <person name="Zhou Y."/>
        </authorList>
    </citation>
    <scope>NUCLEOTIDE SEQUENCE</scope>
    <source>
        <strain evidence="7">CGMCC 4.7430</strain>
    </source>
</reference>
<evidence type="ECO:0000313" key="8">
    <source>
        <dbReference type="Proteomes" id="UP000660745"/>
    </source>
</evidence>
<dbReference type="InterPro" id="IPR036318">
    <property type="entry name" value="FAD-bd_PCMH-like_sf"/>
</dbReference>
<feature type="domain" description="FAD-binding PCMH-type" evidence="6">
    <location>
        <begin position="354"/>
        <end position="525"/>
    </location>
</feature>
<evidence type="ECO:0000256" key="3">
    <source>
        <dbReference type="ARBA" id="ARBA00022630"/>
    </source>
</evidence>
<dbReference type="InterPro" id="IPR012951">
    <property type="entry name" value="BBE"/>
</dbReference>
<evidence type="ECO:0000256" key="1">
    <source>
        <dbReference type="ARBA" id="ARBA00001974"/>
    </source>
</evidence>
<comment type="similarity">
    <text evidence="2">Belongs to the oxygen-dependent FAD-linked oxidoreductase family.</text>
</comment>
<dbReference type="InterPro" id="IPR011251">
    <property type="entry name" value="Luciferase-like_dom"/>
</dbReference>
<evidence type="ECO:0000256" key="2">
    <source>
        <dbReference type="ARBA" id="ARBA00005466"/>
    </source>
</evidence>
<dbReference type="SUPFAM" id="SSF56176">
    <property type="entry name" value="FAD-binding/transporter-associated domain-like"/>
    <property type="match status" value="1"/>
</dbReference>
<dbReference type="CDD" id="cd01097">
    <property type="entry name" value="Tetrahydromethanopterin_reductase"/>
    <property type="match status" value="1"/>
</dbReference>
<dbReference type="Proteomes" id="UP000660745">
    <property type="component" value="Unassembled WGS sequence"/>
</dbReference>
<protein>
    <recommendedName>
        <fullName evidence="6">FAD-binding PCMH-type domain-containing protein</fullName>
    </recommendedName>
</protein>
<dbReference type="PANTHER" id="PTHR42973">
    <property type="entry name" value="BINDING OXIDOREDUCTASE, PUTATIVE (AFU_ORTHOLOGUE AFUA_1G17690)-RELATED"/>
    <property type="match status" value="1"/>
</dbReference>
<dbReference type="InterPro" id="IPR036661">
    <property type="entry name" value="Luciferase-like_sf"/>
</dbReference>
<dbReference type="Gene3D" id="3.20.20.30">
    <property type="entry name" value="Luciferase-like domain"/>
    <property type="match status" value="1"/>
</dbReference>
<dbReference type="PROSITE" id="PS51387">
    <property type="entry name" value="FAD_PCMH"/>
    <property type="match status" value="1"/>
</dbReference>
<evidence type="ECO:0000256" key="5">
    <source>
        <dbReference type="ARBA" id="ARBA00023002"/>
    </source>
</evidence>
<name>A0A918E5X3_9ACTN</name>
<dbReference type="PANTHER" id="PTHR42973:SF39">
    <property type="entry name" value="FAD-BINDING PCMH-TYPE DOMAIN-CONTAINING PROTEIN"/>
    <property type="match status" value="1"/>
</dbReference>
<dbReference type="GO" id="GO:0071949">
    <property type="term" value="F:FAD binding"/>
    <property type="evidence" value="ECO:0007669"/>
    <property type="project" value="InterPro"/>
</dbReference>
<proteinExistence type="inferred from homology"/>
<accession>A0A918E5X3</accession>
<dbReference type="Gene3D" id="3.30.43.10">
    <property type="entry name" value="Uridine Diphospho-n-acetylenolpyruvylglucosamine Reductase, domain 2"/>
    <property type="match status" value="1"/>
</dbReference>
<dbReference type="InterPro" id="IPR016169">
    <property type="entry name" value="FAD-bd_PCMH_sub2"/>
</dbReference>